<reference evidence="10" key="1">
    <citation type="journal article" date="2022" name="Int. J. Syst. Evol. Microbiol.">
        <title>Anaeromyxobacter oryzae sp. nov., Anaeromyxobacter diazotrophicus sp. nov. and Anaeromyxobacter paludicola sp. nov., isolated from paddy soils.</title>
        <authorList>
            <person name="Itoh H."/>
            <person name="Xu Z."/>
            <person name="Mise K."/>
            <person name="Masuda Y."/>
            <person name="Ushijima N."/>
            <person name="Hayakawa C."/>
            <person name="Shiratori Y."/>
            <person name="Senoo K."/>
        </authorList>
    </citation>
    <scope>NUCLEOTIDE SEQUENCE [LARGE SCALE GENOMIC DNA]</scope>
    <source>
        <strain evidence="10">Red232</strain>
    </source>
</reference>
<evidence type="ECO:0000256" key="4">
    <source>
        <dbReference type="ARBA" id="ARBA00023125"/>
    </source>
</evidence>
<feature type="modified residue" description="4-aspartylphosphate" evidence="6">
    <location>
        <position position="26"/>
    </location>
</feature>
<protein>
    <recommendedName>
        <fullName evidence="8">Response regulatory domain-containing protein</fullName>
    </recommendedName>
</protein>
<keyword evidence="1 6" id="KW-0597">Phosphoprotein</keyword>
<feature type="domain" description="Response regulatory" evidence="8">
    <location>
        <begin position="1"/>
        <end position="91"/>
    </location>
</feature>
<dbReference type="SMART" id="SM00448">
    <property type="entry name" value="REC"/>
    <property type="match status" value="1"/>
</dbReference>
<evidence type="ECO:0000256" key="6">
    <source>
        <dbReference type="PROSITE-ProRule" id="PRU00169"/>
    </source>
</evidence>
<dbReference type="InterPro" id="IPR001789">
    <property type="entry name" value="Sig_transdc_resp-reg_receiver"/>
</dbReference>
<dbReference type="PANTHER" id="PTHR48111:SF1">
    <property type="entry name" value="TWO-COMPONENT RESPONSE REGULATOR ORR33"/>
    <property type="match status" value="1"/>
</dbReference>
<keyword evidence="10" id="KW-1185">Reference proteome</keyword>
<feature type="compositionally biased region" description="Low complexity" evidence="7">
    <location>
        <begin position="100"/>
        <end position="120"/>
    </location>
</feature>
<organism evidence="9 10">
    <name type="scientific">Anaeromyxobacter oryzae</name>
    <dbReference type="NCBI Taxonomy" id="2918170"/>
    <lineage>
        <taxon>Bacteria</taxon>
        <taxon>Pseudomonadati</taxon>
        <taxon>Myxococcota</taxon>
        <taxon>Myxococcia</taxon>
        <taxon>Myxococcales</taxon>
        <taxon>Cystobacterineae</taxon>
        <taxon>Anaeromyxobacteraceae</taxon>
        <taxon>Anaeromyxobacter</taxon>
    </lineage>
</organism>
<dbReference type="PROSITE" id="PS50110">
    <property type="entry name" value="RESPONSE_REGULATORY"/>
    <property type="match status" value="1"/>
</dbReference>
<evidence type="ECO:0000256" key="1">
    <source>
        <dbReference type="ARBA" id="ARBA00022553"/>
    </source>
</evidence>
<keyword evidence="3" id="KW-0805">Transcription regulation</keyword>
<dbReference type="SUPFAM" id="SSF52172">
    <property type="entry name" value="CheY-like"/>
    <property type="match status" value="1"/>
</dbReference>
<dbReference type="RefSeq" id="WP_248360040.1">
    <property type="nucleotide sequence ID" value="NZ_AP025591.1"/>
</dbReference>
<keyword evidence="4" id="KW-0238">DNA-binding</keyword>
<dbReference type="EMBL" id="AP025591">
    <property type="protein sequence ID" value="BDG02407.1"/>
    <property type="molecule type" value="Genomic_DNA"/>
</dbReference>
<keyword evidence="5" id="KW-0804">Transcription</keyword>
<evidence type="ECO:0000256" key="2">
    <source>
        <dbReference type="ARBA" id="ARBA00023012"/>
    </source>
</evidence>
<evidence type="ECO:0000313" key="10">
    <source>
        <dbReference type="Proteomes" id="UP001162891"/>
    </source>
</evidence>
<keyword evidence="2" id="KW-0902">Two-component regulatory system</keyword>
<sequence length="120" mass="13318">MERARIFVVDDKENMLKLEFDLVVTDLGMPGVDRFEVPRTVKSRAPDTEAIMMTAYASVQDAVDAMKQGAYDYLQKPFDPDDALLVVARALERRRLRVQTRSSGASSTGSARMTSRSGDG</sequence>
<feature type="region of interest" description="Disordered" evidence="7">
    <location>
        <begin position="97"/>
        <end position="120"/>
    </location>
</feature>
<evidence type="ECO:0000313" key="9">
    <source>
        <dbReference type="EMBL" id="BDG02407.1"/>
    </source>
</evidence>
<dbReference type="Pfam" id="PF00072">
    <property type="entry name" value="Response_reg"/>
    <property type="match status" value="1"/>
</dbReference>
<gene>
    <name evidence="9" type="ORF">AMOR_14030</name>
</gene>
<evidence type="ECO:0000259" key="8">
    <source>
        <dbReference type="PROSITE" id="PS50110"/>
    </source>
</evidence>
<name>A0ABM7WSE9_9BACT</name>
<dbReference type="PANTHER" id="PTHR48111">
    <property type="entry name" value="REGULATOR OF RPOS"/>
    <property type="match status" value="1"/>
</dbReference>
<dbReference type="Gene3D" id="3.40.50.2300">
    <property type="match status" value="1"/>
</dbReference>
<evidence type="ECO:0000256" key="5">
    <source>
        <dbReference type="ARBA" id="ARBA00023163"/>
    </source>
</evidence>
<proteinExistence type="predicted"/>
<evidence type="ECO:0000256" key="7">
    <source>
        <dbReference type="SAM" id="MobiDB-lite"/>
    </source>
</evidence>
<dbReference type="Proteomes" id="UP001162891">
    <property type="component" value="Chromosome"/>
</dbReference>
<dbReference type="InterPro" id="IPR039420">
    <property type="entry name" value="WalR-like"/>
</dbReference>
<dbReference type="InterPro" id="IPR011006">
    <property type="entry name" value="CheY-like_superfamily"/>
</dbReference>
<evidence type="ECO:0000256" key="3">
    <source>
        <dbReference type="ARBA" id="ARBA00023015"/>
    </source>
</evidence>
<accession>A0ABM7WSE9</accession>